<accession>A0A220ITH5</accession>
<organism evidence="1">
    <name type="scientific">Pseudomonas fluorescens</name>
    <dbReference type="NCBI Taxonomy" id="294"/>
    <lineage>
        <taxon>Bacteria</taxon>
        <taxon>Pseudomonadati</taxon>
        <taxon>Pseudomonadota</taxon>
        <taxon>Gammaproteobacteria</taxon>
        <taxon>Pseudomonadales</taxon>
        <taxon>Pseudomonadaceae</taxon>
        <taxon>Pseudomonas</taxon>
    </lineage>
</organism>
<sequence>MKTLIVLTALVVGGIQLGFKAFDAGVETAQQSHTAEMIKARHAL</sequence>
<geneLocation type="plasmid" evidence="1">
    <name>pPHE24</name>
</geneLocation>
<dbReference type="EMBL" id="KY503037">
    <property type="protein sequence ID" value="ASI38169.1"/>
    <property type="molecule type" value="Genomic_DNA"/>
</dbReference>
<reference evidence="1" key="1">
    <citation type="submission" date="2017-01" db="EMBL/GenBank/DDBJ databases">
        <title>IS1411 activates the repA gene of the plasmid pG20 in Pseudomonas fluorescens PC20.</title>
        <authorList>
            <person name="Naanuri E."/>
            <person name="Heinaru E."/>
            <person name="Joesaar M."/>
            <person name="Heinaru A."/>
        </authorList>
    </citation>
    <scope>NUCLEOTIDE SEQUENCE</scope>
    <source>
        <strain evidence="1">PC24</strain>
        <plasmid evidence="1">pPHE24</plasmid>
    </source>
</reference>
<dbReference type="RefSeq" id="WP_013100880.1">
    <property type="nucleotide sequence ID" value="NZ_KY503037.1"/>
</dbReference>
<name>A0A220ITH5_PSEFL</name>
<keyword evidence="1" id="KW-0614">Plasmid</keyword>
<dbReference type="AlphaFoldDB" id="A0A220ITH5"/>
<proteinExistence type="predicted"/>
<evidence type="ECO:0000313" key="1">
    <source>
        <dbReference type="EMBL" id="ASI38169.1"/>
    </source>
</evidence>
<protein>
    <submittedName>
        <fullName evidence="1">Uncharacterized protein</fullName>
    </submittedName>
</protein>